<evidence type="ECO:0000256" key="2">
    <source>
        <dbReference type="ARBA" id="ARBA00005638"/>
    </source>
</evidence>
<dbReference type="PROSITE" id="PS00533">
    <property type="entry name" value="PORPHOBILINOGEN_DEAM"/>
    <property type="match status" value="1"/>
</dbReference>
<dbReference type="EC" id="2.5.1.61" evidence="7"/>
<dbReference type="PANTHER" id="PTHR11557">
    <property type="entry name" value="PORPHOBILINOGEN DEAMINASE"/>
    <property type="match status" value="1"/>
</dbReference>
<dbReference type="NCBIfam" id="TIGR00212">
    <property type="entry name" value="hemC"/>
    <property type="match status" value="1"/>
</dbReference>
<comment type="miscellaneous">
    <text evidence="7">The porphobilinogen subunits are added to the dipyrromethane group.</text>
</comment>
<dbReference type="PRINTS" id="PR00151">
    <property type="entry name" value="PORPHBDMNASE"/>
</dbReference>
<dbReference type="SUPFAM" id="SSF53850">
    <property type="entry name" value="Periplasmic binding protein-like II"/>
    <property type="match status" value="1"/>
</dbReference>
<proteinExistence type="inferred from homology"/>
<evidence type="ECO:0000259" key="9">
    <source>
        <dbReference type="Pfam" id="PF01379"/>
    </source>
</evidence>
<feature type="domain" description="Porphobilinogen deaminase C-terminal" evidence="10">
    <location>
        <begin position="225"/>
        <end position="292"/>
    </location>
</feature>
<evidence type="ECO:0000259" key="10">
    <source>
        <dbReference type="Pfam" id="PF03900"/>
    </source>
</evidence>
<dbReference type="GO" id="GO:0005737">
    <property type="term" value="C:cytoplasm"/>
    <property type="evidence" value="ECO:0007669"/>
    <property type="project" value="UniProtKB-UniRule"/>
</dbReference>
<comment type="cofactor">
    <cofactor evidence="7">
        <name>dipyrromethane</name>
        <dbReference type="ChEBI" id="CHEBI:60342"/>
    </cofactor>
    <text evidence="7">Binds 1 dipyrromethane group covalently.</text>
</comment>
<feature type="domain" description="Porphobilinogen deaminase N-terminal" evidence="9">
    <location>
        <begin position="5"/>
        <end position="211"/>
    </location>
</feature>
<evidence type="ECO:0000256" key="3">
    <source>
        <dbReference type="ARBA" id="ARBA00011245"/>
    </source>
</evidence>
<dbReference type="InterPro" id="IPR036803">
    <property type="entry name" value="Porphobilinogen_deaminase_C_sf"/>
</dbReference>
<evidence type="ECO:0000256" key="4">
    <source>
        <dbReference type="ARBA" id="ARBA00022679"/>
    </source>
</evidence>
<dbReference type="Gene3D" id="3.30.160.40">
    <property type="entry name" value="Porphobilinogen deaminase, C-terminal domain"/>
    <property type="match status" value="1"/>
</dbReference>
<dbReference type="InterPro" id="IPR022419">
    <property type="entry name" value="Porphobilin_deaminase_cofac_BS"/>
</dbReference>
<dbReference type="AlphaFoldDB" id="A0A2T5G7G0"/>
<evidence type="ECO:0000256" key="6">
    <source>
        <dbReference type="ARBA" id="ARBA00048169"/>
    </source>
</evidence>
<evidence type="ECO:0000313" key="11">
    <source>
        <dbReference type="EMBL" id="PTQ52109.1"/>
    </source>
</evidence>
<dbReference type="InterPro" id="IPR022417">
    <property type="entry name" value="Porphobilin_deaminase_N"/>
</dbReference>
<sequence>MHGTLVLATRRSALALAQSRAVRVALLARFPDLRIELREVVTEGDRFLDRSLAEVGGKGLFVKAIEAELLAGRADFAVHSFKDLPAELPPGLAIVAVPPREAAEDVLVARRGESLAALPRGARVGTSSLRRAVLLRRLRPDLVVVPLRGNVDTRLRKLEAGEVDAVVLARAGLVRLGLAELAGEILDPREFIPAIAQGALALEAREEDGAVGEILRALDDPQSAARVRAERAFLRAVGGNCHVPIGAYTWWEGEILAMKGFVAAPDGTSYVEAEARGRDPDEVARTLAEALLARGAARALAGWATPASGVRGSPSLPSPPDAGEV</sequence>
<keyword evidence="4 7" id="KW-0808">Transferase</keyword>
<reference evidence="11 12" key="1">
    <citation type="submission" date="2017-08" db="EMBL/GenBank/DDBJ databases">
        <title>Burning lignite coal seam in the remote Altai Mountains harbors a hydrogen-driven thermophilic microbial community.</title>
        <authorList>
            <person name="Kadnikov V.V."/>
            <person name="Mardanov A.V."/>
            <person name="Ivasenko D."/>
            <person name="Beletsky A.V."/>
            <person name="Karnachuk O.V."/>
            <person name="Ravin N.V."/>
        </authorList>
    </citation>
    <scope>NUCLEOTIDE SEQUENCE [LARGE SCALE GENOMIC DNA]</scope>
    <source>
        <strain evidence="11">AL31</strain>
    </source>
</reference>
<feature type="region of interest" description="Disordered" evidence="8">
    <location>
        <begin position="305"/>
        <end position="325"/>
    </location>
</feature>
<dbReference type="GO" id="GO:0006782">
    <property type="term" value="P:protoporphyrinogen IX biosynthetic process"/>
    <property type="evidence" value="ECO:0007669"/>
    <property type="project" value="UniProtKB-UniRule"/>
</dbReference>
<evidence type="ECO:0000256" key="5">
    <source>
        <dbReference type="ARBA" id="ARBA00023244"/>
    </source>
</evidence>
<dbReference type="GO" id="GO:0004418">
    <property type="term" value="F:hydroxymethylbilane synthase activity"/>
    <property type="evidence" value="ECO:0007669"/>
    <property type="project" value="UniProtKB-UniRule"/>
</dbReference>
<comment type="similarity">
    <text evidence="2 7">Belongs to the HMBS family.</text>
</comment>
<dbReference type="PANTHER" id="PTHR11557:SF0">
    <property type="entry name" value="PORPHOBILINOGEN DEAMINASE"/>
    <property type="match status" value="1"/>
</dbReference>
<dbReference type="Gene3D" id="3.40.190.10">
    <property type="entry name" value="Periplasmic binding protein-like II"/>
    <property type="match status" value="2"/>
</dbReference>
<dbReference type="InterPro" id="IPR022418">
    <property type="entry name" value="Porphobilinogen_deaminase_C"/>
</dbReference>
<feature type="compositionally biased region" description="Pro residues" evidence="8">
    <location>
        <begin position="316"/>
        <end position="325"/>
    </location>
</feature>
<name>A0A2T5G7G0_9BACL</name>
<feature type="modified residue" description="S-(dipyrrolylmethanemethyl)cysteine" evidence="7">
    <location>
        <position position="241"/>
    </location>
</feature>
<dbReference type="FunFam" id="3.40.190.10:FF:000005">
    <property type="entry name" value="Porphobilinogen deaminase"/>
    <property type="match status" value="1"/>
</dbReference>
<dbReference type="SUPFAM" id="SSF54782">
    <property type="entry name" value="Porphobilinogen deaminase (hydroxymethylbilane synthase), C-terminal domain"/>
    <property type="match status" value="1"/>
</dbReference>
<evidence type="ECO:0000313" key="12">
    <source>
        <dbReference type="Proteomes" id="UP000244016"/>
    </source>
</evidence>
<dbReference type="HAMAP" id="MF_00260">
    <property type="entry name" value="Porphobil_deam"/>
    <property type="match status" value="1"/>
</dbReference>
<protein>
    <recommendedName>
        <fullName evidence="7">Porphobilinogen deaminase</fullName>
        <shortName evidence="7">PBG</shortName>
        <ecNumber evidence="7">2.5.1.61</ecNumber>
    </recommendedName>
    <alternativeName>
        <fullName evidence="7">Hydroxymethylbilane synthase</fullName>
        <shortName evidence="7">HMBS</shortName>
    </alternativeName>
    <alternativeName>
        <fullName evidence="7">Pre-uroporphyrinogen synthase</fullName>
    </alternativeName>
</protein>
<comment type="subunit">
    <text evidence="3 7">Monomer.</text>
</comment>
<keyword evidence="5 7" id="KW-0627">Porphyrin biosynthesis</keyword>
<dbReference type="Proteomes" id="UP000244016">
    <property type="component" value="Unassembled WGS sequence"/>
</dbReference>
<evidence type="ECO:0000256" key="1">
    <source>
        <dbReference type="ARBA" id="ARBA00002869"/>
    </source>
</evidence>
<comment type="catalytic activity">
    <reaction evidence="6 7">
        <text>4 porphobilinogen + H2O = hydroxymethylbilane + 4 NH4(+)</text>
        <dbReference type="Rhea" id="RHEA:13185"/>
        <dbReference type="ChEBI" id="CHEBI:15377"/>
        <dbReference type="ChEBI" id="CHEBI:28938"/>
        <dbReference type="ChEBI" id="CHEBI:57845"/>
        <dbReference type="ChEBI" id="CHEBI:58126"/>
        <dbReference type="EC" id="2.5.1.61"/>
    </reaction>
</comment>
<dbReference type="InterPro" id="IPR000860">
    <property type="entry name" value="HemC"/>
</dbReference>
<evidence type="ECO:0000256" key="7">
    <source>
        <dbReference type="HAMAP-Rule" id="MF_00260"/>
    </source>
</evidence>
<dbReference type="PIRSF" id="PIRSF001438">
    <property type="entry name" value="4pyrrol_synth_OHMeBilane_synth"/>
    <property type="match status" value="1"/>
</dbReference>
<dbReference type="Pfam" id="PF01379">
    <property type="entry name" value="Porphobil_deam"/>
    <property type="match status" value="1"/>
</dbReference>
<evidence type="ECO:0000256" key="8">
    <source>
        <dbReference type="SAM" id="MobiDB-lite"/>
    </source>
</evidence>
<comment type="function">
    <text evidence="1 7">Tetrapolymerization of the monopyrrole PBG into the hydroxymethylbilane pre-uroporphyrinogen in several discrete steps.</text>
</comment>
<dbReference type="EMBL" id="PEBW01000003">
    <property type="protein sequence ID" value="PTQ52109.1"/>
    <property type="molecule type" value="Genomic_DNA"/>
</dbReference>
<gene>
    <name evidence="7" type="primary">hemC</name>
    <name evidence="11" type="ORF">BLITH_1076</name>
</gene>
<comment type="caution">
    <text evidence="11">The sequence shown here is derived from an EMBL/GenBank/DDBJ whole genome shotgun (WGS) entry which is preliminary data.</text>
</comment>
<dbReference type="Pfam" id="PF03900">
    <property type="entry name" value="Porphobil_deamC"/>
    <property type="match status" value="1"/>
</dbReference>
<organism evidence="11 12">
    <name type="scientific">Brockia lithotrophica</name>
    <dbReference type="NCBI Taxonomy" id="933949"/>
    <lineage>
        <taxon>Bacteria</taxon>
        <taxon>Bacillati</taxon>
        <taxon>Bacillota</taxon>
        <taxon>Bacilli</taxon>
        <taxon>Bacillales</taxon>
        <taxon>Bacillales Family X. Incertae Sedis</taxon>
        <taxon>Brockia</taxon>
    </lineage>
</organism>
<accession>A0A2T5G7G0</accession>